<evidence type="ECO:0000256" key="3">
    <source>
        <dbReference type="ARBA" id="ARBA00022714"/>
    </source>
</evidence>
<dbReference type="GO" id="GO:0016491">
    <property type="term" value="F:oxidoreductase activity"/>
    <property type="evidence" value="ECO:0007669"/>
    <property type="project" value="UniProtKB-KW"/>
</dbReference>
<dbReference type="InterPro" id="IPR015879">
    <property type="entry name" value="Ring_hydroxy_dOase_asu_C_dom"/>
</dbReference>
<dbReference type="PANTHER" id="PTHR43756">
    <property type="entry name" value="CHOLINE MONOOXYGENASE, CHLOROPLASTIC"/>
    <property type="match status" value="1"/>
</dbReference>
<dbReference type="InterPro" id="IPR017941">
    <property type="entry name" value="Rieske_2Fe-2S"/>
</dbReference>
<sequence length="402" mass="46378">MRQGGVRMSDPIFSPEPYAATRRPLHQASPLPGWCYTSPEWYQRELDTMFRKDWLCVGRAEQVPKMGDYFSIEVIGQPLVVVRDDANNVRVQSALCRHRGAIITEQSGHCRAFVCPYHSWTYSLSGKLMSTPGNPPPMAGVEGFRKEDHTLNQVRAELWGGFIFITFNDKAPPLLEWLGDLPAFLEGYDLENMVWTNKDVYEVDCNWKVWLENAFENYHVATIHRDHHDPANPQNWSFERTHGPWEAMSSKRSIVAYSGLPPIPGLDANKGSTLYHIWIQPSLQIILTSSYMKFRQYLPEGPEKLRLYENWTFPRSTVEMPDFSDIVGPDYYERYSQVVREDIGINPNVQRAMRSGAYRPGRFSLEEYVVHRIANRVLDSVIGPDEEDQRRAREGEMTQEVA</sequence>
<keyword evidence="10" id="KW-1185">Reference proteome</keyword>
<keyword evidence="3" id="KW-0001">2Fe-2S</keyword>
<dbReference type="GO" id="GO:0051537">
    <property type="term" value="F:2 iron, 2 sulfur cluster binding"/>
    <property type="evidence" value="ECO:0007669"/>
    <property type="project" value="UniProtKB-KW"/>
</dbReference>
<keyword evidence="7" id="KW-0411">Iron-sulfur</keyword>
<comment type="similarity">
    <text evidence="2">Belongs to the bacterial ring-hydroxylating dioxygenase alpha subunit family.</text>
</comment>
<dbReference type="InterPro" id="IPR036922">
    <property type="entry name" value="Rieske_2Fe-2S_sf"/>
</dbReference>
<dbReference type="CDD" id="cd03469">
    <property type="entry name" value="Rieske_RO_Alpha_N"/>
    <property type="match status" value="1"/>
</dbReference>
<dbReference type="SUPFAM" id="SSF50022">
    <property type="entry name" value="ISP domain"/>
    <property type="match status" value="1"/>
</dbReference>
<dbReference type="Pfam" id="PF00355">
    <property type="entry name" value="Rieske"/>
    <property type="match status" value="1"/>
</dbReference>
<dbReference type="Gene3D" id="3.90.380.10">
    <property type="entry name" value="Naphthalene 1,2-dioxygenase Alpha Subunit, Chain A, domain 1"/>
    <property type="match status" value="2"/>
</dbReference>
<keyword evidence="6" id="KW-0408">Iron</keyword>
<evidence type="ECO:0000256" key="6">
    <source>
        <dbReference type="ARBA" id="ARBA00023004"/>
    </source>
</evidence>
<dbReference type="CDD" id="cd00680">
    <property type="entry name" value="RHO_alpha_C"/>
    <property type="match status" value="1"/>
</dbReference>
<evidence type="ECO:0000259" key="8">
    <source>
        <dbReference type="PROSITE" id="PS51296"/>
    </source>
</evidence>
<protein>
    <recommendedName>
        <fullName evidence="8">Rieske domain-containing protein</fullName>
    </recommendedName>
</protein>
<dbReference type="EMBL" id="NEVS01000004">
    <property type="protein sequence ID" value="OZI59719.1"/>
    <property type="molecule type" value="Genomic_DNA"/>
</dbReference>
<dbReference type="InterPro" id="IPR001663">
    <property type="entry name" value="Rng_hydr_dOase-A"/>
</dbReference>
<dbReference type="Proteomes" id="UP000215767">
    <property type="component" value="Unassembled WGS sequence"/>
</dbReference>
<keyword evidence="4" id="KW-0479">Metal-binding</keyword>
<accession>A0A261UCR6</accession>
<proteinExistence type="inferred from homology"/>
<evidence type="ECO:0000256" key="5">
    <source>
        <dbReference type="ARBA" id="ARBA00023002"/>
    </source>
</evidence>
<dbReference type="AlphaFoldDB" id="A0A261UCR6"/>
<organism evidence="9 10">
    <name type="scientific">Bordetella genomosp. 11</name>
    <dbReference type="NCBI Taxonomy" id="1416808"/>
    <lineage>
        <taxon>Bacteria</taxon>
        <taxon>Pseudomonadati</taxon>
        <taxon>Pseudomonadota</taxon>
        <taxon>Betaproteobacteria</taxon>
        <taxon>Burkholderiales</taxon>
        <taxon>Alcaligenaceae</taxon>
        <taxon>Bordetella</taxon>
    </lineage>
</organism>
<evidence type="ECO:0000256" key="1">
    <source>
        <dbReference type="ARBA" id="ARBA00001962"/>
    </source>
</evidence>
<dbReference type="SUPFAM" id="SSF55961">
    <property type="entry name" value="Bet v1-like"/>
    <property type="match status" value="1"/>
</dbReference>
<evidence type="ECO:0000313" key="10">
    <source>
        <dbReference type="Proteomes" id="UP000215767"/>
    </source>
</evidence>
<comment type="caution">
    <text evidence="9">The sequence shown here is derived from an EMBL/GenBank/DDBJ whole genome shotgun (WGS) entry which is preliminary data.</text>
</comment>
<feature type="domain" description="Rieske" evidence="8">
    <location>
        <begin position="54"/>
        <end position="165"/>
    </location>
</feature>
<keyword evidence="5" id="KW-0560">Oxidoreductase</keyword>
<comment type="cofactor">
    <cofactor evidence="1">
        <name>Fe cation</name>
        <dbReference type="ChEBI" id="CHEBI:24875"/>
    </cofactor>
</comment>
<dbReference type="GO" id="GO:0005506">
    <property type="term" value="F:iron ion binding"/>
    <property type="evidence" value="ECO:0007669"/>
    <property type="project" value="InterPro"/>
</dbReference>
<dbReference type="OrthoDB" id="9790995at2"/>
<gene>
    <name evidence="9" type="ORF">CAL28_09415</name>
</gene>
<evidence type="ECO:0000313" key="9">
    <source>
        <dbReference type="EMBL" id="OZI59719.1"/>
    </source>
</evidence>
<dbReference type="Pfam" id="PF00848">
    <property type="entry name" value="Ring_hydroxyl_A"/>
    <property type="match status" value="1"/>
</dbReference>
<evidence type="ECO:0000256" key="4">
    <source>
        <dbReference type="ARBA" id="ARBA00022723"/>
    </source>
</evidence>
<evidence type="ECO:0000256" key="2">
    <source>
        <dbReference type="ARBA" id="ARBA00008751"/>
    </source>
</evidence>
<dbReference type="PROSITE" id="PS51296">
    <property type="entry name" value="RIESKE"/>
    <property type="match status" value="1"/>
</dbReference>
<dbReference type="Gene3D" id="2.102.10.10">
    <property type="entry name" value="Rieske [2Fe-2S] iron-sulphur domain"/>
    <property type="match status" value="1"/>
</dbReference>
<dbReference type="PANTHER" id="PTHR43756:SF5">
    <property type="entry name" value="CHOLINE MONOOXYGENASE, CHLOROPLASTIC"/>
    <property type="match status" value="1"/>
</dbReference>
<reference evidence="10" key="1">
    <citation type="submission" date="2017-05" db="EMBL/GenBank/DDBJ databases">
        <title>Complete and WGS of Bordetella genogroups.</title>
        <authorList>
            <person name="Spilker T."/>
            <person name="Lipuma J."/>
        </authorList>
    </citation>
    <scope>NUCLEOTIDE SEQUENCE [LARGE SCALE GENOMIC DNA]</scope>
    <source>
        <strain evidence="10">AU8856</strain>
    </source>
</reference>
<dbReference type="PRINTS" id="PR00090">
    <property type="entry name" value="RNGDIOXGNASE"/>
</dbReference>
<name>A0A261UCR6_9BORD</name>
<evidence type="ECO:0000256" key="7">
    <source>
        <dbReference type="ARBA" id="ARBA00023014"/>
    </source>
</evidence>